<reference evidence="3" key="1">
    <citation type="journal article" date="2019" name="Int. J. Syst. Evol. Microbiol.">
        <title>The Global Catalogue of Microorganisms (GCM) 10K type strain sequencing project: providing services to taxonomists for standard genome sequencing and annotation.</title>
        <authorList>
            <consortium name="The Broad Institute Genomics Platform"/>
            <consortium name="The Broad Institute Genome Sequencing Center for Infectious Disease"/>
            <person name="Wu L."/>
            <person name="Ma J."/>
        </authorList>
    </citation>
    <scope>NUCLEOTIDE SEQUENCE [LARGE SCALE GENOMIC DNA]</scope>
    <source>
        <strain evidence="3">JCM 18055</strain>
    </source>
</reference>
<proteinExistence type="predicted"/>
<protein>
    <submittedName>
        <fullName evidence="2">Uncharacterized protein</fullName>
    </submittedName>
</protein>
<evidence type="ECO:0000313" key="2">
    <source>
        <dbReference type="EMBL" id="GAA4714506.1"/>
    </source>
</evidence>
<evidence type="ECO:0000313" key="3">
    <source>
        <dbReference type="Proteomes" id="UP001500325"/>
    </source>
</evidence>
<dbReference type="EMBL" id="BAABIC010000043">
    <property type="protein sequence ID" value="GAA4714506.1"/>
    <property type="molecule type" value="Genomic_DNA"/>
</dbReference>
<sequence length="167" mass="18519">MEKEAARAERKRVIENNKAWDAAVTVRREFVKNLLARKTAPKDAAHFVAVAMATGGHELRKTFEGGNKLACQLLGVEVPSGWYVGKPSPLQDLLHNAKAGKAAQVMLAIALATEDDSLGRHSWREGRAGRDPRAIAYMSAPGMGLHPRSRRRADHRPDRRPAHRHRP</sequence>
<feature type="region of interest" description="Disordered" evidence="1">
    <location>
        <begin position="139"/>
        <end position="167"/>
    </location>
</feature>
<organism evidence="2 3">
    <name type="scientific">Pseudonocardia yuanmonensis</name>
    <dbReference type="NCBI Taxonomy" id="1095914"/>
    <lineage>
        <taxon>Bacteria</taxon>
        <taxon>Bacillati</taxon>
        <taxon>Actinomycetota</taxon>
        <taxon>Actinomycetes</taxon>
        <taxon>Pseudonocardiales</taxon>
        <taxon>Pseudonocardiaceae</taxon>
        <taxon>Pseudonocardia</taxon>
    </lineage>
</organism>
<gene>
    <name evidence="2" type="ORF">GCM10023215_67100</name>
</gene>
<keyword evidence="3" id="KW-1185">Reference proteome</keyword>
<comment type="caution">
    <text evidence="2">The sequence shown here is derived from an EMBL/GenBank/DDBJ whole genome shotgun (WGS) entry which is preliminary data.</text>
</comment>
<accession>A0ABP8XUU9</accession>
<name>A0ABP8XUU9_9PSEU</name>
<dbReference type="Proteomes" id="UP001500325">
    <property type="component" value="Unassembled WGS sequence"/>
</dbReference>
<evidence type="ECO:0000256" key="1">
    <source>
        <dbReference type="SAM" id="MobiDB-lite"/>
    </source>
</evidence>